<accession>A0A6A6F4J7</accession>
<evidence type="ECO:0000256" key="1">
    <source>
        <dbReference type="SAM" id="MobiDB-lite"/>
    </source>
</evidence>
<keyword evidence="3" id="KW-1185">Reference proteome</keyword>
<organism evidence="2 3">
    <name type="scientific">Cercospora zeae-maydis SCOH1-5</name>
    <dbReference type="NCBI Taxonomy" id="717836"/>
    <lineage>
        <taxon>Eukaryota</taxon>
        <taxon>Fungi</taxon>
        <taxon>Dikarya</taxon>
        <taxon>Ascomycota</taxon>
        <taxon>Pezizomycotina</taxon>
        <taxon>Dothideomycetes</taxon>
        <taxon>Dothideomycetidae</taxon>
        <taxon>Mycosphaerellales</taxon>
        <taxon>Mycosphaerellaceae</taxon>
        <taxon>Cercospora</taxon>
    </lineage>
</organism>
<evidence type="ECO:0000313" key="3">
    <source>
        <dbReference type="Proteomes" id="UP000799539"/>
    </source>
</evidence>
<dbReference type="AlphaFoldDB" id="A0A6A6F4J7"/>
<evidence type="ECO:0000313" key="2">
    <source>
        <dbReference type="EMBL" id="KAF2208686.1"/>
    </source>
</evidence>
<proteinExistence type="predicted"/>
<sequence length="63" mass="6673">MARNATQLPDSNKAPKGLPRAAKQRTTLPARETRSSHAKLTSKAEATSSSCRHGSSTDKRPGA</sequence>
<name>A0A6A6F4J7_9PEZI</name>
<reference evidence="2" key="1">
    <citation type="journal article" date="2020" name="Stud. Mycol.">
        <title>101 Dothideomycetes genomes: a test case for predicting lifestyles and emergence of pathogens.</title>
        <authorList>
            <person name="Haridas S."/>
            <person name="Albert R."/>
            <person name="Binder M."/>
            <person name="Bloem J."/>
            <person name="Labutti K."/>
            <person name="Salamov A."/>
            <person name="Andreopoulos B."/>
            <person name="Baker S."/>
            <person name="Barry K."/>
            <person name="Bills G."/>
            <person name="Bluhm B."/>
            <person name="Cannon C."/>
            <person name="Castanera R."/>
            <person name="Culley D."/>
            <person name="Daum C."/>
            <person name="Ezra D."/>
            <person name="Gonzalez J."/>
            <person name="Henrissat B."/>
            <person name="Kuo A."/>
            <person name="Liang C."/>
            <person name="Lipzen A."/>
            <person name="Lutzoni F."/>
            <person name="Magnuson J."/>
            <person name="Mondo S."/>
            <person name="Nolan M."/>
            <person name="Ohm R."/>
            <person name="Pangilinan J."/>
            <person name="Park H.-J."/>
            <person name="Ramirez L."/>
            <person name="Alfaro M."/>
            <person name="Sun H."/>
            <person name="Tritt A."/>
            <person name="Yoshinaga Y."/>
            <person name="Zwiers L.-H."/>
            <person name="Turgeon B."/>
            <person name="Goodwin S."/>
            <person name="Spatafora J."/>
            <person name="Crous P."/>
            <person name="Grigoriev I."/>
        </authorList>
    </citation>
    <scope>NUCLEOTIDE SEQUENCE</scope>
    <source>
        <strain evidence="2">SCOH1-5</strain>
    </source>
</reference>
<protein>
    <submittedName>
        <fullName evidence="2">Uncharacterized protein</fullName>
    </submittedName>
</protein>
<dbReference type="EMBL" id="ML992692">
    <property type="protein sequence ID" value="KAF2208686.1"/>
    <property type="molecule type" value="Genomic_DNA"/>
</dbReference>
<feature type="compositionally biased region" description="Polar residues" evidence="1">
    <location>
        <begin position="44"/>
        <end position="54"/>
    </location>
</feature>
<dbReference type="Proteomes" id="UP000799539">
    <property type="component" value="Unassembled WGS sequence"/>
</dbReference>
<feature type="region of interest" description="Disordered" evidence="1">
    <location>
        <begin position="1"/>
        <end position="63"/>
    </location>
</feature>
<feature type="compositionally biased region" description="Polar residues" evidence="1">
    <location>
        <begin position="1"/>
        <end position="10"/>
    </location>
</feature>
<gene>
    <name evidence="2" type="ORF">CERZMDRAFT_114417</name>
</gene>